<name>I0V3C0_9PSEU</name>
<dbReference type="HOGENOM" id="CLU_561273_0_0_11"/>
<gene>
    <name evidence="2" type="ORF">SacxiDRAFT_2398</name>
</gene>
<evidence type="ECO:0000313" key="2">
    <source>
        <dbReference type="EMBL" id="EID54623.1"/>
    </source>
</evidence>
<sequence length="500" mass="48426">MIHAQGETETEQEVTVSEPSAAAPQEQTLHDFVLTLLNDATARAAFAQDPARALETAGLGDITAEDVQDVIPLVMDYSGLPAADALGTVGAAGGAVSGLEGAIEQLRGVADAAGDRADLAGTAGLDSGVGSIATGGAAALDGVSGVLRYDTEAAAGEAAGRLGADGLNVGSYSEGLLGKVAAVGGAGPDGAGGLANVDSAAGGVGGMVDGSLDGVSGTGSVDTSPLDAGLFGEFSGDGAAGGAGLRTDAVSPEATGMLSGDGYAAGGSLETPFGTYGIDVANEVGLSLPEIETTGDLADTLDTDTITRGSEAAASTVATYVASGGAALHGAVRSTAGDLPVDLPTELPSAVPAGVPSELPVNVPGAVADAPSVDDTVLSQPRNLNEDVEEPVEVAGIGTDLPNVADSIRGLASEVQDGLGSVPGQLGAAVPTGATEVPDLPVLNPMPESGDYAADSAHQVHEGAERVADTVSDSPLGGVAEKGQDLLSDAPVVGDLDLGH</sequence>
<keyword evidence="3" id="KW-1185">Reference proteome</keyword>
<feature type="compositionally biased region" description="Basic and acidic residues" evidence="1">
    <location>
        <begin position="458"/>
        <end position="468"/>
    </location>
</feature>
<dbReference type="STRING" id="882086.SacxiDRAFT_2398"/>
<dbReference type="Proteomes" id="UP000004691">
    <property type="component" value="Unassembled WGS sequence"/>
</dbReference>
<evidence type="ECO:0000313" key="3">
    <source>
        <dbReference type="Proteomes" id="UP000004691"/>
    </source>
</evidence>
<dbReference type="AlphaFoldDB" id="I0V3C0"/>
<organism evidence="2 3">
    <name type="scientific">Saccharomonospora xinjiangensis XJ-54</name>
    <dbReference type="NCBI Taxonomy" id="882086"/>
    <lineage>
        <taxon>Bacteria</taxon>
        <taxon>Bacillati</taxon>
        <taxon>Actinomycetota</taxon>
        <taxon>Actinomycetes</taxon>
        <taxon>Pseudonocardiales</taxon>
        <taxon>Pseudonocardiaceae</taxon>
        <taxon>Saccharomonospora</taxon>
    </lineage>
</organism>
<reference evidence="2 3" key="1">
    <citation type="submission" date="2012-01" db="EMBL/GenBank/DDBJ databases">
        <title>Improved High-Quality Draft sequence of Saccharomonospora xinjiangensis XJ-54.</title>
        <authorList>
            <consortium name="US DOE Joint Genome Institute"/>
            <person name="Lucas S."/>
            <person name="Han J."/>
            <person name="Lapidus A."/>
            <person name="Cheng J.-F."/>
            <person name="Goodwin L."/>
            <person name="Pitluck S."/>
            <person name="Peters L."/>
            <person name="Mikhailova N."/>
            <person name="Teshima H."/>
            <person name="Detter J.C."/>
            <person name="Han C."/>
            <person name="Tapia R."/>
            <person name="Land M."/>
            <person name="Hauser L."/>
            <person name="Kyrpides N."/>
            <person name="Ivanova N."/>
            <person name="Pagani I."/>
            <person name="Brambilla E.-M."/>
            <person name="Klenk H.-P."/>
            <person name="Woyke T."/>
        </authorList>
    </citation>
    <scope>NUCLEOTIDE SEQUENCE [LARGE SCALE GENOMIC DNA]</scope>
    <source>
        <strain evidence="2 3">XJ-54</strain>
    </source>
</reference>
<accession>I0V3C0</accession>
<protein>
    <submittedName>
        <fullName evidence="2">Uncharacterized protein</fullName>
    </submittedName>
</protein>
<dbReference type="NCBIfam" id="NF038175">
    <property type="entry name" value="IniB_NTERM"/>
    <property type="match status" value="1"/>
</dbReference>
<proteinExistence type="predicted"/>
<feature type="region of interest" description="Disordered" evidence="1">
    <location>
        <begin position="1"/>
        <end position="23"/>
    </location>
</feature>
<dbReference type="InterPro" id="IPR049709">
    <property type="entry name" value="IniB-like_N"/>
</dbReference>
<dbReference type="eggNOG" id="ENOG5031TC5">
    <property type="taxonomic scope" value="Bacteria"/>
</dbReference>
<dbReference type="EMBL" id="JH636049">
    <property type="protein sequence ID" value="EID54623.1"/>
    <property type="molecule type" value="Genomic_DNA"/>
</dbReference>
<evidence type="ECO:0000256" key="1">
    <source>
        <dbReference type="SAM" id="MobiDB-lite"/>
    </source>
</evidence>
<dbReference type="RefSeq" id="WP_006238769.1">
    <property type="nucleotide sequence ID" value="NZ_JH636049.1"/>
</dbReference>
<feature type="region of interest" description="Disordered" evidence="1">
    <location>
        <begin position="444"/>
        <end position="500"/>
    </location>
</feature>